<gene>
    <name evidence="3" type="ORF">GA0070613_6157</name>
</gene>
<organism evidence="3 4">
    <name type="scientific">Micromonospora inositola</name>
    <dbReference type="NCBI Taxonomy" id="47865"/>
    <lineage>
        <taxon>Bacteria</taxon>
        <taxon>Bacillati</taxon>
        <taxon>Actinomycetota</taxon>
        <taxon>Actinomycetes</taxon>
        <taxon>Micromonosporales</taxon>
        <taxon>Micromonosporaceae</taxon>
        <taxon>Micromonospora</taxon>
    </lineage>
</organism>
<feature type="domain" description="ThuA-like" evidence="2">
    <location>
        <begin position="32"/>
        <end position="247"/>
    </location>
</feature>
<dbReference type="OrthoDB" id="9816308at2"/>
<feature type="chain" id="PRO_5039212358" evidence="1">
    <location>
        <begin position="25"/>
        <end position="261"/>
    </location>
</feature>
<dbReference type="AlphaFoldDB" id="A0A1C5K2V0"/>
<evidence type="ECO:0000256" key="1">
    <source>
        <dbReference type="SAM" id="SignalP"/>
    </source>
</evidence>
<proteinExistence type="predicted"/>
<dbReference type="InterPro" id="IPR029010">
    <property type="entry name" value="ThuA-like"/>
</dbReference>
<dbReference type="InterPro" id="IPR029062">
    <property type="entry name" value="Class_I_gatase-like"/>
</dbReference>
<reference evidence="4" key="1">
    <citation type="submission" date="2016-06" db="EMBL/GenBank/DDBJ databases">
        <authorList>
            <person name="Varghese N."/>
            <person name="Submissions Spin"/>
        </authorList>
    </citation>
    <scope>NUCLEOTIDE SEQUENCE [LARGE SCALE GENOMIC DNA]</scope>
    <source>
        <strain evidence="4">DSM 43819</strain>
    </source>
</reference>
<evidence type="ECO:0000259" key="2">
    <source>
        <dbReference type="Pfam" id="PF06283"/>
    </source>
</evidence>
<dbReference type="Pfam" id="PF06283">
    <property type="entry name" value="ThuA"/>
    <property type="match status" value="1"/>
</dbReference>
<dbReference type="EMBL" id="LT607754">
    <property type="protein sequence ID" value="SCG77123.1"/>
    <property type="molecule type" value="Genomic_DNA"/>
</dbReference>
<feature type="signal peptide" evidence="1">
    <location>
        <begin position="1"/>
        <end position="24"/>
    </location>
</feature>
<dbReference type="RefSeq" id="WP_089015388.1">
    <property type="nucleotide sequence ID" value="NZ_LT607754.1"/>
</dbReference>
<dbReference type="Proteomes" id="UP000198221">
    <property type="component" value="Chromosome I"/>
</dbReference>
<keyword evidence="3" id="KW-0315">Glutamine amidotransferase</keyword>
<evidence type="ECO:0000313" key="4">
    <source>
        <dbReference type="Proteomes" id="UP000198221"/>
    </source>
</evidence>
<evidence type="ECO:0000313" key="3">
    <source>
        <dbReference type="EMBL" id="SCG77123.1"/>
    </source>
</evidence>
<dbReference type="Gene3D" id="3.40.50.880">
    <property type="match status" value="1"/>
</dbReference>
<protein>
    <submittedName>
        <fullName evidence="3">Type 1 glutamine amidotransferase (GATase1)</fullName>
    </submittedName>
</protein>
<accession>A0A1C5K2V0</accession>
<sequence>MKALSRVLAVLALVVGLVAPAVPAAAEAAQYNVLVFSKTTGYRHASIPDGIAAIKKLGQDNGFAVDATEDDTQFTDANLAKYDAVIFLSTTGDPVTRPEAKAAFERYIQAGGGYLGVHAASDSGYNWAWYGGLVGAYFRDHPAIQPALVRVVGQGTEATQDLPNKWWRTDEWYNFQTNPRAAVRVLARMDESTYNPVGYTGGYMGADHPMAWCHRYDGGRAVYTALGHTNASYTEPLFLKHLLGGIKMAAGQAKFNCDPED</sequence>
<dbReference type="PANTHER" id="PTHR40469:SF2">
    <property type="entry name" value="GALACTOSE-BINDING DOMAIN-LIKE SUPERFAMILY PROTEIN"/>
    <property type="match status" value="1"/>
</dbReference>
<dbReference type="GO" id="GO:0016740">
    <property type="term" value="F:transferase activity"/>
    <property type="evidence" value="ECO:0007669"/>
    <property type="project" value="UniProtKB-KW"/>
</dbReference>
<dbReference type="SUPFAM" id="SSF52317">
    <property type="entry name" value="Class I glutamine amidotransferase-like"/>
    <property type="match status" value="1"/>
</dbReference>
<dbReference type="PANTHER" id="PTHR40469">
    <property type="entry name" value="SECRETED GLYCOSYL HYDROLASE"/>
    <property type="match status" value="1"/>
</dbReference>
<name>A0A1C5K2V0_9ACTN</name>
<keyword evidence="3" id="KW-0808">Transferase</keyword>
<keyword evidence="4" id="KW-1185">Reference proteome</keyword>
<keyword evidence="1" id="KW-0732">Signal</keyword>